<proteinExistence type="predicted"/>
<organism evidence="2 3">
    <name type="scientific">Collinsella ihumii</name>
    <dbReference type="NCBI Taxonomy" id="1720204"/>
    <lineage>
        <taxon>Bacteria</taxon>
        <taxon>Bacillati</taxon>
        <taxon>Actinomycetota</taxon>
        <taxon>Coriobacteriia</taxon>
        <taxon>Coriobacteriales</taxon>
        <taxon>Coriobacteriaceae</taxon>
        <taxon>Collinsella</taxon>
    </lineage>
</organism>
<sequence length="524" mass="58155">MEYRETERIEFKRTVTERIVRTIIAFANGTGGDIYIGIDDFGRVIGVDDIDSEMLKVSNLVHDAICPPLAHLVHIEPVKLEGKDTVLVSVEAGDEKPYYLASKGLVPAGVFIRLGPATVPMGRRDIRRMIREADDDFFETRHARVQELTFDEAGRVFREHGAEFSPERFRALGMLARDGFYSNLALLVSDQNPFTLKCAVFNDDAGTEFLNRIECEGSILGQYERALGFLRLANNLRSYFPSNTRIDQRDYPDDALREGLLNAIIHRDYDESLCVPTLVKMYRTELSFTSFGGLFGITAQQAITRESSPRNPRLLALFGRLGEVEAYGSGLPKIWKLYEHEGLAARIEAEGSFFTLVLPNVNTTRNPHMSLTANSGPDLRGGQEAFDELDAMGALPVRVKAAYDRARAERCALDRAQEGTRAADAAGREVAGAPAGVRVTHMERIGDSPADTGPRRLERFMISFALERGDFSREEAQRALDVGRDTALKVINGMVASGALVKSGRARAVRYRASDELRQQEAVG</sequence>
<dbReference type="Gene3D" id="3.30.565.60">
    <property type="match status" value="1"/>
</dbReference>
<dbReference type="Pfam" id="PF13749">
    <property type="entry name" value="HATPase_c_4"/>
    <property type="match status" value="1"/>
</dbReference>
<dbReference type="Proteomes" id="UP001168505">
    <property type="component" value="Unassembled WGS sequence"/>
</dbReference>
<name>A0AAW7K0U0_9ACTN</name>
<dbReference type="InterPro" id="IPR036388">
    <property type="entry name" value="WH-like_DNA-bd_sf"/>
</dbReference>
<protein>
    <submittedName>
        <fullName evidence="2">DNA binding domain-containing protein</fullName>
    </submittedName>
</protein>
<evidence type="ECO:0000313" key="3">
    <source>
        <dbReference type="Proteomes" id="UP001168505"/>
    </source>
</evidence>
<reference evidence="2" key="1">
    <citation type="submission" date="2023-06" db="EMBL/GenBank/DDBJ databases">
        <authorList>
            <person name="Zeman M."/>
            <person name="Kubasova T."/>
            <person name="Jahodarova E."/>
            <person name="Nykrynova M."/>
            <person name="Rychlik I."/>
        </authorList>
    </citation>
    <scope>NUCLEOTIDE SEQUENCE</scope>
    <source>
        <strain evidence="2">15_COKtk</strain>
    </source>
</reference>
<dbReference type="PANTHER" id="PTHR30595:SF6">
    <property type="entry name" value="SCHLAFEN ALBA-2 DOMAIN-CONTAINING PROTEIN"/>
    <property type="match status" value="1"/>
</dbReference>
<dbReference type="Gene3D" id="1.10.10.10">
    <property type="entry name" value="Winged helix-like DNA-binding domain superfamily/Winged helix DNA-binding domain"/>
    <property type="match status" value="1"/>
</dbReference>
<dbReference type="EMBL" id="JAUEIR010000005">
    <property type="protein sequence ID" value="MDN0069251.1"/>
    <property type="molecule type" value="Genomic_DNA"/>
</dbReference>
<dbReference type="InterPro" id="IPR038475">
    <property type="entry name" value="RecG_C_sf"/>
</dbReference>
<gene>
    <name evidence="2" type="ORF">QVN40_05955</name>
</gene>
<dbReference type="AlphaFoldDB" id="A0AAW7K0U0"/>
<dbReference type="RefSeq" id="WP_289827068.1">
    <property type="nucleotide sequence ID" value="NZ_JAUEIR010000005.1"/>
</dbReference>
<evidence type="ECO:0000313" key="2">
    <source>
        <dbReference type="EMBL" id="MDN0069251.1"/>
    </source>
</evidence>
<dbReference type="Pfam" id="PF04326">
    <property type="entry name" value="SLFN_AlbA_2"/>
    <property type="match status" value="1"/>
</dbReference>
<dbReference type="InterPro" id="IPR007421">
    <property type="entry name" value="Schlafen_AlbA_2_dom"/>
</dbReference>
<reference evidence="2" key="2">
    <citation type="submission" date="2023-08" db="EMBL/GenBank/DDBJ databases">
        <title>Identification and characterization of horizontal gene transfer across gut microbiota members of farm animals based on homology search.</title>
        <authorList>
            <person name="Schwarzerova J."/>
            <person name="Nykrynova M."/>
            <person name="Jureckova K."/>
            <person name="Cejkova D."/>
            <person name="Rychlik I."/>
        </authorList>
    </citation>
    <scope>NUCLEOTIDE SEQUENCE</scope>
    <source>
        <strain evidence="2">15_COKtk</strain>
    </source>
</reference>
<comment type="caution">
    <text evidence="2">The sequence shown here is derived from an EMBL/GenBank/DDBJ whole genome shotgun (WGS) entry which is preliminary data.</text>
</comment>
<feature type="domain" description="Schlafen AlbA-2" evidence="1">
    <location>
        <begin position="5"/>
        <end position="121"/>
    </location>
</feature>
<dbReference type="PANTHER" id="PTHR30595">
    <property type="entry name" value="GLPR-RELATED TRANSCRIPTIONAL REPRESSOR"/>
    <property type="match status" value="1"/>
</dbReference>
<dbReference type="InterPro" id="IPR038461">
    <property type="entry name" value="Schlafen_AlbA_2_dom_sf"/>
</dbReference>
<accession>A0AAW7K0U0</accession>
<evidence type="ECO:0000259" key="1">
    <source>
        <dbReference type="Pfam" id="PF04326"/>
    </source>
</evidence>
<dbReference type="Gene3D" id="3.30.950.30">
    <property type="entry name" value="Schlafen, AAA domain"/>
    <property type="match status" value="1"/>
</dbReference>